<dbReference type="KEGG" id="cber:B5D82_04720"/>
<organism evidence="1 2">
    <name type="scientific">Cognaticolwellia beringensis</name>
    <dbReference type="NCBI Taxonomy" id="1967665"/>
    <lineage>
        <taxon>Bacteria</taxon>
        <taxon>Pseudomonadati</taxon>
        <taxon>Pseudomonadota</taxon>
        <taxon>Gammaproteobacteria</taxon>
        <taxon>Alteromonadales</taxon>
        <taxon>Colwelliaceae</taxon>
        <taxon>Cognaticolwellia</taxon>
    </lineage>
</organism>
<reference evidence="1 2" key="1">
    <citation type="submission" date="2017-08" db="EMBL/GenBank/DDBJ databases">
        <title>Complete genome of Colwellia sp. NB097-1, a psychrophile bacterium ioslated from Bering Sea.</title>
        <authorList>
            <person name="Chen X."/>
        </authorList>
    </citation>
    <scope>NUCLEOTIDE SEQUENCE [LARGE SCALE GENOMIC DNA]</scope>
    <source>
        <strain evidence="1 2">NB097-1</strain>
    </source>
</reference>
<accession>A0A222G5D7</accession>
<gene>
    <name evidence="1" type="ORF">B5D82_04720</name>
</gene>
<dbReference type="AlphaFoldDB" id="A0A222G5D7"/>
<sequence>MFIEDDIKEIDVNLRNGSVVQIIDINNVRLLTAEQVIEIIPVSIDDLSASRVTGALLGVRAPLFSFINGQAYYLSSVVTEWVFNLPQAHKLNGKKFTRYHLGNSERSYDWDLV</sequence>
<proteinExistence type="predicted"/>
<dbReference type="RefSeq" id="WP_081149619.1">
    <property type="nucleotide sequence ID" value="NZ_CP020465.1"/>
</dbReference>
<protein>
    <submittedName>
        <fullName evidence="1">Uncharacterized protein</fullName>
    </submittedName>
</protein>
<evidence type="ECO:0000313" key="2">
    <source>
        <dbReference type="Proteomes" id="UP000202259"/>
    </source>
</evidence>
<evidence type="ECO:0000313" key="1">
    <source>
        <dbReference type="EMBL" id="ASP47128.1"/>
    </source>
</evidence>
<dbReference type="EMBL" id="CP020465">
    <property type="protein sequence ID" value="ASP47128.1"/>
    <property type="molecule type" value="Genomic_DNA"/>
</dbReference>
<keyword evidence="2" id="KW-1185">Reference proteome</keyword>
<name>A0A222G5D7_9GAMM</name>
<dbReference type="Proteomes" id="UP000202259">
    <property type="component" value="Chromosome"/>
</dbReference>